<keyword evidence="1" id="KW-0732">Signal</keyword>
<proteinExistence type="predicted"/>
<dbReference type="Proteomes" id="UP000626180">
    <property type="component" value="Unassembled WGS sequence"/>
</dbReference>
<gene>
    <name evidence="3" type="ORF">IRZ65_19330</name>
    <name evidence="4" type="ORF">NCTC11842_05252</name>
</gene>
<organism evidence="4 5">
    <name type="scientific">Pseudomonas luteola</name>
    <dbReference type="NCBI Taxonomy" id="47886"/>
    <lineage>
        <taxon>Bacteria</taxon>
        <taxon>Pseudomonadati</taxon>
        <taxon>Pseudomonadota</taxon>
        <taxon>Gammaproteobacteria</taxon>
        <taxon>Pseudomonadales</taxon>
        <taxon>Pseudomonadaceae</taxon>
        <taxon>Pseudomonas</taxon>
    </lineage>
</organism>
<protein>
    <submittedName>
        <fullName evidence="4">Uncharacterized protein conserved in bacteria</fullName>
    </submittedName>
</protein>
<feature type="signal peptide" evidence="1">
    <location>
        <begin position="1"/>
        <end position="25"/>
    </location>
</feature>
<evidence type="ECO:0000313" key="3">
    <source>
        <dbReference type="EMBL" id="MBF8642826.1"/>
    </source>
</evidence>
<evidence type="ECO:0000259" key="2">
    <source>
        <dbReference type="Pfam" id="PF22741"/>
    </source>
</evidence>
<keyword evidence="6" id="KW-1185">Reference proteome</keyword>
<accession>A0A2X2CZM9</accession>
<dbReference type="InterPro" id="IPR055214">
    <property type="entry name" value="PTP-NADK"/>
</dbReference>
<evidence type="ECO:0000313" key="4">
    <source>
        <dbReference type="EMBL" id="SPZ13508.1"/>
    </source>
</evidence>
<dbReference type="EMBL" id="JADMCD010000012">
    <property type="protein sequence ID" value="MBF8642826.1"/>
    <property type="molecule type" value="Genomic_DNA"/>
</dbReference>
<name>A0A2X2CZM9_PSELU</name>
<evidence type="ECO:0000313" key="6">
    <source>
        <dbReference type="Proteomes" id="UP000626180"/>
    </source>
</evidence>
<feature type="chain" id="PRO_5015980622" evidence="1">
    <location>
        <begin position="26"/>
        <end position="185"/>
    </location>
</feature>
<dbReference type="SUPFAM" id="SSF52799">
    <property type="entry name" value="(Phosphotyrosine protein) phosphatases II"/>
    <property type="match status" value="1"/>
</dbReference>
<dbReference type="Gene3D" id="3.90.190.10">
    <property type="entry name" value="Protein tyrosine phosphatase superfamily"/>
    <property type="match status" value="1"/>
</dbReference>
<dbReference type="AlphaFoldDB" id="A0A2X2CZM9"/>
<dbReference type="Proteomes" id="UP000250443">
    <property type="component" value="Unassembled WGS sequence"/>
</dbReference>
<reference evidence="3 6" key="2">
    <citation type="submission" date="2020-10" db="EMBL/GenBank/DDBJ databases">
        <title>Genome sequences of Pseudomonas isolates.</title>
        <authorList>
            <person name="Wessels L."/>
            <person name="Reich F."/>
            <person name="Hammerl J."/>
        </authorList>
    </citation>
    <scope>NUCLEOTIDE SEQUENCE [LARGE SCALE GENOMIC DNA]</scope>
    <source>
        <strain evidence="3 6">20-MO00624-0</strain>
    </source>
</reference>
<dbReference type="RefSeq" id="WP_010798584.1">
    <property type="nucleotide sequence ID" value="NZ_CP053064.1"/>
</dbReference>
<dbReference type="EMBL" id="UAUF01000014">
    <property type="protein sequence ID" value="SPZ13508.1"/>
    <property type="molecule type" value="Genomic_DNA"/>
</dbReference>
<evidence type="ECO:0000313" key="5">
    <source>
        <dbReference type="Proteomes" id="UP000250443"/>
    </source>
</evidence>
<feature type="domain" description="DSP-PTPase phosphatase fused to NAD+ Kinase" evidence="2">
    <location>
        <begin position="66"/>
        <end position="149"/>
    </location>
</feature>
<sequence>MTPFQRMLWLLSGVLFMEAALAAGAADDVAPQPGIAPFGDQIAEQRLPLYHRVAPLVAIAGPIEDEGVVEAKRVGFAMIVDLRPAEEIASEKQHAEFARIRYANLPVQDLPTQEQVKQFSDLLADRSNLPLLLHGGTTDQPGAMWALYRASLGVPPNIALDDGITAGLQQSTSAVRTRLDEHKKK</sequence>
<dbReference type="InterPro" id="IPR029021">
    <property type="entry name" value="Prot-tyrosine_phosphatase-like"/>
</dbReference>
<dbReference type="Pfam" id="PF22741">
    <property type="entry name" value="PTP-NADK"/>
    <property type="match status" value="1"/>
</dbReference>
<reference evidence="4 5" key="1">
    <citation type="submission" date="2018-06" db="EMBL/GenBank/DDBJ databases">
        <authorList>
            <consortium name="Pathogen Informatics"/>
            <person name="Doyle S."/>
        </authorList>
    </citation>
    <scope>NUCLEOTIDE SEQUENCE [LARGE SCALE GENOMIC DNA]</scope>
    <source>
        <strain evidence="4 5">NCTC11842</strain>
    </source>
</reference>
<evidence type="ECO:0000256" key="1">
    <source>
        <dbReference type="SAM" id="SignalP"/>
    </source>
</evidence>